<keyword evidence="4" id="KW-0175">Coiled coil</keyword>
<feature type="region of interest" description="Disordered" evidence="5">
    <location>
        <begin position="155"/>
        <end position="320"/>
    </location>
</feature>
<evidence type="ECO:0000313" key="8">
    <source>
        <dbReference type="Proteomes" id="UP001347796"/>
    </source>
</evidence>
<dbReference type="AlphaFoldDB" id="A0AAN8Q2L5"/>
<feature type="compositionally biased region" description="Basic and acidic residues" evidence="5">
    <location>
        <begin position="268"/>
        <end position="279"/>
    </location>
</feature>
<feature type="compositionally biased region" description="Polar residues" evidence="5">
    <location>
        <begin position="525"/>
        <end position="535"/>
    </location>
</feature>
<evidence type="ECO:0000256" key="1">
    <source>
        <dbReference type="ARBA" id="ARBA00004123"/>
    </source>
</evidence>
<dbReference type="Proteomes" id="UP001347796">
    <property type="component" value="Unassembled WGS sequence"/>
</dbReference>
<feature type="domain" description="DNA endonuclease activator Ctp1 C-terminal" evidence="6">
    <location>
        <begin position="979"/>
        <end position="1016"/>
    </location>
</feature>
<dbReference type="Pfam" id="PF08573">
    <property type="entry name" value="SAE2"/>
    <property type="match status" value="1"/>
</dbReference>
<feature type="compositionally biased region" description="Polar residues" evidence="5">
    <location>
        <begin position="415"/>
        <end position="424"/>
    </location>
</feature>
<feature type="region of interest" description="Disordered" evidence="5">
    <location>
        <begin position="1025"/>
        <end position="1067"/>
    </location>
</feature>
<comment type="subcellular location">
    <subcellularLocation>
        <location evidence="1">Nucleus</location>
    </subcellularLocation>
</comment>
<evidence type="ECO:0000256" key="4">
    <source>
        <dbReference type="SAM" id="Coils"/>
    </source>
</evidence>
<dbReference type="InterPro" id="IPR013882">
    <property type="entry name" value="Ctp1_C"/>
</dbReference>
<feature type="region of interest" description="Disordered" evidence="5">
    <location>
        <begin position="839"/>
        <end position="921"/>
    </location>
</feature>
<keyword evidence="2" id="KW-0227">DNA damage</keyword>
<dbReference type="GO" id="GO:0010792">
    <property type="term" value="P:DNA double-strand break processing involved in repair via single-strand annealing"/>
    <property type="evidence" value="ECO:0007669"/>
    <property type="project" value="TreeGrafter"/>
</dbReference>
<keyword evidence="3" id="KW-0539">Nucleus</keyword>
<dbReference type="GO" id="GO:0003684">
    <property type="term" value="F:damaged DNA binding"/>
    <property type="evidence" value="ECO:0007669"/>
    <property type="project" value="TreeGrafter"/>
</dbReference>
<evidence type="ECO:0000256" key="2">
    <source>
        <dbReference type="ARBA" id="ARBA00022763"/>
    </source>
</evidence>
<dbReference type="EMBL" id="JAZGQO010000006">
    <property type="protein sequence ID" value="KAK6185396.1"/>
    <property type="molecule type" value="Genomic_DNA"/>
</dbReference>
<dbReference type="PANTHER" id="PTHR15107">
    <property type="entry name" value="RETINOBLASTOMA BINDING PROTEIN 8"/>
    <property type="match status" value="1"/>
</dbReference>
<feature type="compositionally biased region" description="Acidic residues" evidence="5">
    <location>
        <begin position="1049"/>
        <end position="1067"/>
    </location>
</feature>
<feature type="compositionally biased region" description="Polar residues" evidence="5">
    <location>
        <begin position="468"/>
        <end position="485"/>
    </location>
</feature>
<keyword evidence="8" id="KW-1185">Reference proteome</keyword>
<feature type="compositionally biased region" description="Low complexity" evidence="5">
    <location>
        <begin position="753"/>
        <end position="769"/>
    </location>
</feature>
<accession>A0AAN8Q2L5</accession>
<feature type="region of interest" description="Disordered" evidence="5">
    <location>
        <begin position="411"/>
        <end position="619"/>
    </location>
</feature>
<protein>
    <recommendedName>
        <fullName evidence="6">DNA endonuclease activator Ctp1 C-terminal domain-containing protein</fullName>
    </recommendedName>
</protein>
<feature type="compositionally biased region" description="Basic and acidic residues" evidence="5">
    <location>
        <begin position="287"/>
        <end position="296"/>
    </location>
</feature>
<feature type="coiled-coil region" evidence="4">
    <location>
        <begin position="28"/>
        <end position="76"/>
    </location>
</feature>
<dbReference type="PANTHER" id="PTHR15107:SF0">
    <property type="entry name" value="DNA ENDONUCLEASE ACTIVATOR CTP1 C-TERMINAL DOMAIN-CONTAINING PROTEIN"/>
    <property type="match status" value="1"/>
</dbReference>
<sequence length="1067" mass="120399">MASLSGKTEKVSIELALKEVFYIHRNTVKEYQSELGQWIEKSEELEQEKEKLLEQIEGLEKKNAKLEEEKNTLWNSRVKISSRNDDKVCPMCCHLQQSMKVVQDAYKETLEEKDNMIKFLKEQLAERSGHVPLVDMSNQIISREVVSRTPTKLITGIIKGSGPNSQKKKPSPDSTVNSAKKKSQEQQQTCKQPGEGGDGDNLKNDNLRSKNKRPRYKEDLSPTYKKLKFHPGSEFSEKDINSSENTSPDLAPKVKVKKSSQNSTGSAKSRESGSAKSEESTASSGKVQHDTNDKRPRSNRLTTKKKTSPSVINSKRDNFVPETCFHQTLNNSHTDEEMADSNHGEGDKIANIIVPETLGMETYSSYSDESDDDLNTERTVVSQINKGTSGDVSSKSKLKVINHRASKSFMDDTTDILNSPVSDTSEPEIDKSRLHPSLNVSVTENPDNADNELDDIPDSGYTSRIEKSNQTGNTDKSQTRCGNSKSKTKKHIDFEETSIEDVLSENSKRRSLSIDIPQEMKKTSTHISPVFNRSNDYSKNKMDGKHDLLEVSDVEEPASPLVLQSGKCYQRQKSDPFTRVLRNSKSSKTKKVASSPEKESKNTSQELNVSKSKKKGSSKKAFIDIPDFSLMKQTTLSQVFYNSPKKMSVPSVESELERKKIEEAIRLSLLEFQTTSQEYNTKQQAKGKRVNDEMDGVEMFKKPLSSTKMSTPRKRRPSANKQSPLNSPNKNDKSPNKSLDPDETVAPSPDSQPIIPLRRSPRKSSPMKSYLPIIKPPSLDQSLGDLDETVAPSPIAFINTKEQTPSDGDNCRAGLNRSIGPDVRLTQYCEDTESIDPLKASPTLKKQSKKKLTTNSKNTRQTLDMTLNEETQSIPCSSKSFKFGARRPRTKTMETQDEDIEDEGEEEEENGGTLKEDITMDDDHVEEQASFDSSFDRVNKKKGIEFAHVKVVKKQDERRKLKGHSCKKCYEYYKSTGMSEDEIQSRIQDCSRHRADYIPPDTPEHFWSIGFPDTQECHERGYAQIERNTKPSNYRRKRQLQKKFKSKVEEDDGGGGDVEQEDDLIFK</sequence>
<evidence type="ECO:0000256" key="3">
    <source>
        <dbReference type="ARBA" id="ARBA00023242"/>
    </source>
</evidence>
<dbReference type="InterPro" id="IPR033316">
    <property type="entry name" value="RBBP8-like"/>
</dbReference>
<proteinExistence type="predicted"/>
<comment type="caution">
    <text evidence="7">The sequence shown here is derived from an EMBL/GenBank/DDBJ whole genome shotgun (WGS) entry which is preliminary data.</text>
</comment>
<gene>
    <name evidence="7" type="ORF">SNE40_007641</name>
</gene>
<name>A0AAN8Q2L5_PATCE</name>
<evidence type="ECO:0000256" key="5">
    <source>
        <dbReference type="SAM" id="MobiDB-lite"/>
    </source>
</evidence>
<feature type="compositionally biased region" description="Polar residues" evidence="5">
    <location>
        <begin position="860"/>
        <end position="880"/>
    </location>
</feature>
<evidence type="ECO:0000313" key="7">
    <source>
        <dbReference type="EMBL" id="KAK6185396.1"/>
    </source>
</evidence>
<reference evidence="7 8" key="1">
    <citation type="submission" date="2024-01" db="EMBL/GenBank/DDBJ databases">
        <title>The genome of the rayed Mediterranean limpet Patella caerulea (Linnaeus, 1758).</title>
        <authorList>
            <person name="Anh-Thu Weber A."/>
            <person name="Halstead-Nussloch G."/>
        </authorList>
    </citation>
    <scope>NUCLEOTIDE SEQUENCE [LARGE SCALE GENOMIC DNA]</scope>
    <source>
        <strain evidence="7">AATW-2023a</strain>
        <tissue evidence="7">Whole specimen</tissue>
    </source>
</reference>
<feature type="compositionally biased region" description="Basic residues" evidence="5">
    <location>
        <begin position="1033"/>
        <end position="1045"/>
    </location>
</feature>
<feature type="compositionally biased region" description="Polar residues" evidence="5">
    <location>
        <begin position="672"/>
        <end position="684"/>
    </location>
</feature>
<feature type="compositionally biased region" description="Acidic residues" evidence="5">
    <location>
        <begin position="447"/>
        <end position="457"/>
    </location>
</feature>
<dbReference type="GO" id="GO:0005634">
    <property type="term" value="C:nucleus"/>
    <property type="evidence" value="ECO:0007669"/>
    <property type="project" value="UniProtKB-SubCell"/>
</dbReference>
<feature type="compositionally biased region" description="Acidic residues" evidence="5">
    <location>
        <begin position="895"/>
        <end position="910"/>
    </location>
</feature>
<feature type="compositionally biased region" description="Basic and acidic residues" evidence="5">
    <location>
        <begin position="536"/>
        <end position="549"/>
    </location>
</feature>
<organism evidence="7 8">
    <name type="scientific">Patella caerulea</name>
    <name type="common">Rayed Mediterranean limpet</name>
    <dbReference type="NCBI Taxonomy" id="87958"/>
    <lineage>
        <taxon>Eukaryota</taxon>
        <taxon>Metazoa</taxon>
        <taxon>Spiralia</taxon>
        <taxon>Lophotrochozoa</taxon>
        <taxon>Mollusca</taxon>
        <taxon>Gastropoda</taxon>
        <taxon>Patellogastropoda</taxon>
        <taxon>Patelloidea</taxon>
        <taxon>Patellidae</taxon>
        <taxon>Patella</taxon>
    </lineage>
</organism>
<evidence type="ECO:0000259" key="6">
    <source>
        <dbReference type="Pfam" id="PF08573"/>
    </source>
</evidence>
<feature type="region of interest" description="Disordered" evidence="5">
    <location>
        <begin position="672"/>
        <end position="818"/>
    </location>
</feature>